<dbReference type="Proteomes" id="UP000239917">
    <property type="component" value="Unassembled WGS sequence"/>
</dbReference>
<dbReference type="AlphaFoldDB" id="A0A2S5ZBE7"/>
<evidence type="ECO:0000313" key="2">
    <source>
        <dbReference type="EMBL" id="PPI84522.1"/>
    </source>
</evidence>
<proteinExistence type="predicted"/>
<sequence length="74" mass="7923">MPPVRQTNHLSFPQTADSLVQKPVGAGVSQTVSSMDAAIKPTWTYLRRVCDTPAPIGSTPKQAARRGQAPKPKP</sequence>
<keyword evidence="3" id="KW-1185">Reference proteome</keyword>
<feature type="region of interest" description="Disordered" evidence="1">
    <location>
        <begin position="51"/>
        <end position="74"/>
    </location>
</feature>
<comment type="caution">
    <text evidence="2">The sequence shown here is derived from an EMBL/GenBank/DDBJ whole genome shotgun (WGS) entry which is preliminary data.</text>
</comment>
<evidence type="ECO:0000313" key="3">
    <source>
        <dbReference type="Proteomes" id="UP000239917"/>
    </source>
</evidence>
<protein>
    <submittedName>
        <fullName evidence="2">Uncharacterized protein</fullName>
    </submittedName>
</protein>
<reference evidence="2 3" key="1">
    <citation type="submission" date="2018-01" db="EMBL/GenBank/DDBJ databases">
        <title>Complete genome sequences of the type strains of Marinobacter flavimaris and Marinobacter maroccanus.</title>
        <authorList>
            <person name="Palau M."/>
            <person name="Boujida N."/>
            <person name="Manresa A."/>
            <person name="Minana-Galbis D."/>
        </authorList>
    </citation>
    <scope>NUCLEOTIDE SEQUENCE [LARGE SCALE GENOMIC DNA]</scope>
    <source>
        <strain evidence="2 3">N4</strain>
    </source>
</reference>
<name>A0A2S5ZBE7_9GAMM</name>
<organism evidence="2 3">
    <name type="scientific">Marinobacter maroccanus</name>
    <dbReference type="NCBI Taxonomy" id="2055143"/>
    <lineage>
        <taxon>Bacteria</taxon>
        <taxon>Pseudomonadati</taxon>
        <taxon>Pseudomonadota</taxon>
        <taxon>Gammaproteobacteria</taxon>
        <taxon>Pseudomonadales</taxon>
        <taxon>Marinobacteraceae</taxon>
        <taxon>Marinobacter</taxon>
    </lineage>
</organism>
<dbReference type="EMBL" id="PSSX01000006">
    <property type="protein sequence ID" value="PPI84522.1"/>
    <property type="molecule type" value="Genomic_DNA"/>
</dbReference>
<accession>A0A2S5ZBE7</accession>
<evidence type="ECO:0000256" key="1">
    <source>
        <dbReference type="SAM" id="MobiDB-lite"/>
    </source>
</evidence>
<gene>
    <name evidence="2" type="ORF">KEHDKFFH_09620</name>
</gene>